<dbReference type="EMBL" id="VOQR01000001">
    <property type="protein sequence ID" value="TXC71373.1"/>
    <property type="molecule type" value="Genomic_DNA"/>
</dbReference>
<dbReference type="Proteomes" id="UP000321250">
    <property type="component" value="Unassembled WGS sequence"/>
</dbReference>
<dbReference type="GO" id="GO:0044281">
    <property type="term" value="P:small molecule metabolic process"/>
    <property type="evidence" value="ECO:0007669"/>
    <property type="project" value="UniProtKB-ARBA"/>
</dbReference>
<accession>A0A5C6UF33</accession>
<dbReference type="SUPFAM" id="SSF56529">
    <property type="entry name" value="FAH"/>
    <property type="match status" value="1"/>
</dbReference>
<keyword evidence="5" id="KW-1185">Reference proteome</keyword>
<evidence type="ECO:0000259" key="3">
    <source>
        <dbReference type="Pfam" id="PF01557"/>
    </source>
</evidence>
<dbReference type="InterPro" id="IPR011234">
    <property type="entry name" value="Fumarylacetoacetase-like_C"/>
</dbReference>
<proteinExistence type="inferred from homology"/>
<dbReference type="InterPro" id="IPR051121">
    <property type="entry name" value="FAH"/>
</dbReference>
<dbReference type="AlphaFoldDB" id="A0A5C6UF33"/>
<comment type="caution">
    <text evidence="4">The sequence shown here is derived from an EMBL/GenBank/DDBJ whole genome shotgun (WGS) entry which is preliminary data.</text>
</comment>
<dbReference type="GO" id="GO:0016787">
    <property type="term" value="F:hydrolase activity"/>
    <property type="evidence" value="ECO:0007669"/>
    <property type="project" value="UniProtKB-KW"/>
</dbReference>
<dbReference type="Gene3D" id="3.90.850.10">
    <property type="entry name" value="Fumarylacetoacetase-like, C-terminal domain"/>
    <property type="match status" value="1"/>
</dbReference>
<organism evidence="4 5">
    <name type="scientific">Sphingomonas ginsenosidivorax</name>
    <dbReference type="NCBI Taxonomy" id="862135"/>
    <lineage>
        <taxon>Bacteria</taxon>
        <taxon>Pseudomonadati</taxon>
        <taxon>Pseudomonadota</taxon>
        <taxon>Alphaproteobacteria</taxon>
        <taxon>Sphingomonadales</taxon>
        <taxon>Sphingomonadaceae</taxon>
        <taxon>Sphingomonas</taxon>
    </lineage>
</organism>
<evidence type="ECO:0000313" key="4">
    <source>
        <dbReference type="EMBL" id="TXC71373.1"/>
    </source>
</evidence>
<dbReference type="PANTHER" id="PTHR42796:SF7">
    <property type="entry name" value="2-DEHYDRO-3-DEOXY-D-ARABINONATE DEHYDRATASE"/>
    <property type="match status" value="1"/>
</dbReference>
<feature type="domain" description="Fumarylacetoacetase-like C-terminal" evidence="3">
    <location>
        <begin position="214"/>
        <end position="352"/>
    </location>
</feature>
<comment type="similarity">
    <text evidence="1">Belongs to the FAH family.</text>
</comment>
<name>A0A5C6UF33_9SPHN</name>
<dbReference type="OrthoDB" id="9779415at2"/>
<keyword evidence="4" id="KW-0378">Hydrolase</keyword>
<dbReference type="InterPro" id="IPR036663">
    <property type="entry name" value="Fumarylacetoacetase_C_sf"/>
</dbReference>
<dbReference type="GO" id="GO:0046872">
    <property type="term" value="F:metal ion binding"/>
    <property type="evidence" value="ECO:0007669"/>
    <property type="project" value="UniProtKB-KW"/>
</dbReference>
<reference evidence="4 5" key="1">
    <citation type="journal article" date="2013" name="Antonie Van Leeuwenhoek">
        <title>Sphingomonas ginsenosidivorax sp. nov., with the ability to transform ginsenosides.</title>
        <authorList>
            <person name="Jin X.F."/>
            <person name="Kim J.K."/>
            <person name="Liu Q.M."/>
            <person name="Kang M.S."/>
            <person name="He D."/>
            <person name="Jin F.X."/>
            <person name="Kim S.C."/>
            <person name="Im W.T."/>
        </authorList>
    </citation>
    <scope>NUCLEOTIDE SEQUENCE [LARGE SCALE GENOMIC DNA]</scope>
    <source>
        <strain evidence="4 5">KHI67</strain>
    </source>
</reference>
<evidence type="ECO:0000256" key="1">
    <source>
        <dbReference type="ARBA" id="ARBA00010211"/>
    </source>
</evidence>
<evidence type="ECO:0000313" key="5">
    <source>
        <dbReference type="Proteomes" id="UP000321250"/>
    </source>
</evidence>
<gene>
    <name evidence="4" type="ORF">FSB78_10810</name>
</gene>
<evidence type="ECO:0000256" key="2">
    <source>
        <dbReference type="ARBA" id="ARBA00022723"/>
    </source>
</evidence>
<keyword evidence="2" id="KW-0479">Metal-binding</keyword>
<dbReference type="RefSeq" id="WP_147082598.1">
    <property type="nucleotide sequence ID" value="NZ_VOQR01000001.1"/>
</dbReference>
<dbReference type="PANTHER" id="PTHR42796">
    <property type="entry name" value="FUMARYLACETOACETATE HYDROLASE DOMAIN-CONTAINING PROTEIN 2A-RELATED"/>
    <property type="match status" value="1"/>
</dbReference>
<dbReference type="Pfam" id="PF01557">
    <property type="entry name" value="FAA_hydrolase"/>
    <property type="match status" value="1"/>
</dbReference>
<protein>
    <submittedName>
        <fullName evidence="4">Fumarylacetoacetate hydrolase family protein</fullName>
    </submittedName>
</protein>
<sequence>MSLTFDPADALGSEWRAGRWLGRIDRGDGPSPVLVVDGIVHDMVRVAPTVAELVAQGAFDPAQGEAIGALDAIGLSVDGDVRLLSPIDLQCVKASGVTFAVSAMERVIEEQARGDASAAADVRARLEGRIGGSMRAVVPGSPEAAALKQALIDEGLWSQYLEVAIGPDAEIFTKSPVLSTVGWGAEVGIRSDSSWNNPEPEVVLLVDPAGRAVGATLGNDVNLRDFEGRSALLLGKAKDNNASCSLGAFVRLFDDDFTMDDVRGAEISLRIEGTDGYTLDGASSMNQISRDPEELVRQSLSEHHYPDGFVLFLGTLFAPTQDRDVPGQGFTHKVGDTVAIATPRLGRLVNAVTTSKAAAPWTFGLSALIRNLAARGLLSA</sequence>